<name>A0A1G7E820_9FLAO</name>
<dbReference type="NCBIfam" id="TIGR03516">
    <property type="entry name" value="ppisom_GldI"/>
    <property type="match status" value="1"/>
</dbReference>
<dbReference type="PROSITE" id="PS51257">
    <property type="entry name" value="PROKAR_LIPOPROTEIN"/>
    <property type="match status" value="1"/>
</dbReference>
<dbReference type="RefSeq" id="WP_175455327.1">
    <property type="nucleotide sequence ID" value="NZ_FNAO01000006.1"/>
</dbReference>
<comment type="similarity">
    <text evidence="4">Belongs to the FKBP-type PPIase family.</text>
</comment>
<dbReference type="EC" id="5.2.1.8" evidence="4"/>
<dbReference type="Gene3D" id="3.10.50.40">
    <property type="match status" value="1"/>
</dbReference>
<feature type="domain" description="PPIase FKBP-type" evidence="5">
    <location>
        <begin position="95"/>
        <end position="182"/>
    </location>
</feature>
<evidence type="ECO:0000256" key="1">
    <source>
        <dbReference type="ARBA" id="ARBA00000971"/>
    </source>
</evidence>
<reference evidence="6 7" key="1">
    <citation type="submission" date="2016-10" db="EMBL/GenBank/DDBJ databases">
        <authorList>
            <person name="de Groot N.N."/>
        </authorList>
    </citation>
    <scope>NUCLEOTIDE SEQUENCE [LARGE SCALE GENOMIC DNA]</scope>
    <source>
        <strain evidence="6 7">DSM 23421</strain>
    </source>
</reference>
<evidence type="ECO:0000256" key="2">
    <source>
        <dbReference type="ARBA" id="ARBA00023110"/>
    </source>
</evidence>
<dbReference type="EMBL" id="FNAO01000006">
    <property type="protein sequence ID" value="SDE59817.1"/>
    <property type="molecule type" value="Genomic_DNA"/>
</dbReference>
<proteinExistence type="inferred from homology"/>
<dbReference type="Pfam" id="PF00254">
    <property type="entry name" value="FKBP_C"/>
    <property type="match status" value="1"/>
</dbReference>
<comment type="catalytic activity">
    <reaction evidence="1 3 4">
        <text>[protein]-peptidylproline (omega=180) = [protein]-peptidylproline (omega=0)</text>
        <dbReference type="Rhea" id="RHEA:16237"/>
        <dbReference type="Rhea" id="RHEA-COMP:10747"/>
        <dbReference type="Rhea" id="RHEA-COMP:10748"/>
        <dbReference type="ChEBI" id="CHEBI:83833"/>
        <dbReference type="ChEBI" id="CHEBI:83834"/>
        <dbReference type="EC" id="5.2.1.8"/>
    </reaction>
</comment>
<sequence>MFQTYKTIQSGSLLLLVLFLLGCGGPEPRRPVEVKSGSFFKASVERSKALLAKEEKKIQEIIEKDSANEYVQSAAGSWYRLDVVNAAAQYNPRPDDLVVMTYNVIGLNNDTLYTKDDIGVVTYKVDKQELFPGLRNSVKLLKEGETATFLFPSSLAYGYHGDDEKIGVNVPIKTTLSILKIEKYRDSVQ</sequence>
<gene>
    <name evidence="6" type="ORF">SAMN05421636_10670</name>
</gene>
<dbReference type="InterPro" id="IPR001179">
    <property type="entry name" value="PPIase_FKBP_dom"/>
</dbReference>
<keyword evidence="7" id="KW-1185">Reference proteome</keyword>
<dbReference type="GO" id="GO:0003755">
    <property type="term" value="F:peptidyl-prolyl cis-trans isomerase activity"/>
    <property type="evidence" value="ECO:0007669"/>
    <property type="project" value="UniProtKB-UniRule"/>
</dbReference>
<accession>A0A1G7E820</accession>
<dbReference type="PROSITE" id="PS50059">
    <property type="entry name" value="FKBP_PPIASE"/>
    <property type="match status" value="1"/>
</dbReference>
<keyword evidence="3 4" id="KW-0413">Isomerase</keyword>
<dbReference type="InterPro" id="IPR019869">
    <property type="entry name" value="Motility-assoc_PPIase_GldI"/>
</dbReference>
<organism evidence="6 7">
    <name type="scientific">Pricia antarctica</name>
    <dbReference type="NCBI Taxonomy" id="641691"/>
    <lineage>
        <taxon>Bacteria</taxon>
        <taxon>Pseudomonadati</taxon>
        <taxon>Bacteroidota</taxon>
        <taxon>Flavobacteriia</taxon>
        <taxon>Flavobacteriales</taxon>
        <taxon>Flavobacteriaceae</taxon>
        <taxon>Pricia</taxon>
    </lineage>
</organism>
<dbReference type="SUPFAM" id="SSF54534">
    <property type="entry name" value="FKBP-like"/>
    <property type="match status" value="1"/>
</dbReference>
<dbReference type="STRING" id="641691.SAMN05421636_10670"/>
<dbReference type="InterPro" id="IPR046357">
    <property type="entry name" value="PPIase_dom_sf"/>
</dbReference>
<dbReference type="Proteomes" id="UP000199109">
    <property type="component" value="Unassembled WGS sequence"/>
</dbReference>
<dbReference type="AlphaFoldDB" id="A0A1G7E820"/>
<keyword evidence="2 3" id="KW-0697">Rotamase</keyword>
<evidence type="ECO:0000256" key="4">
    <source>
        <dbReference type="RuleBase" id="RU003915"/>
    </source>
</evidence>
<evidence type="ECO:0000313" key="6">
    <source>
        <dbReference type="EMBL" id="SDE59817.1"/>
    </source>
</evidence>
<protein>
    <recommendedName>
        <fullName evidence="4">Peptidyl-prolyl cis-trans isomerase</fullName>
        <ecNumber evidence="4">5.2.1.8</ecNumber>
    </recommendedName>
</protein>
<evidence type="ECO:0000259" key="5">
    <source>
        <dbReference type="PROSITE" id="PS50059"/>
    </source>
</evidence>
<evidence type="ECO:0000256" key="3">
    <source>
        <dbReference type="PROSITE-ProRule" id="PRU00277"/>
    </source>
</evidence>
<evidence type="ECO:0000313" key="7">
    <source>
        <dbReference type="Proteomes" id="UP000199109"/>
    </source>
</evidence>